<dbReference type="InterPro" id="IPR001611">
    <property type="entry name" value="Leu-rich_rpt"/>
</dbReference>
<dbReference type="InterPro" id="IPR003591">
    <property type="entry name" value="Leu-rich_rpt_typical-subtyp"/>
</dbReference>
<evidence type="ECO:0000256" key="4">
    <source>
        <dbReference type="SAM" id="SignalP"/>
    </source>
</evidence>
<dbReference type="InterPro" id="IPR050216">
    <property type="entry name" value="LRR_domain-containing"/>
</dbReference>
<name>A0A1Q9CFW0_SYMMI</name>
<evidence type="ECO:0000313" key="5">
    <source>
        <dbReference type="EMBL" id="OLP81814.1"/>
    </source>
</evidence>
<evidence type="ECO:0000256" key="2">
    <source>
        <dbReference type="ARBA" id="ARBA00022737"/>
    </source>
</evidence>
<dbReference type="Pfam" id="PF00560">
    <property type="entry name" value="LRR_1"/>
    <property type="match status" value="1"/>
</dbReference>
<dbReference type="InterPro" id="IPR032675">
    <property type="entry name" value="LRR_dom_sf"/>
</dbReference>
<evidence type="ECO:0000256" key="1">
    <source>
        <dbReference type="ARBA" id="ARBA00022614"/>
    </source>
</evidence>
<keyword evidence="4" id="KW-0732">Signal</keyword>
<dbReference type="Gene3D" id="3.80.10.10">
    <property type="entry name" value="Ribonuclease Inhibitor"/>
    <property type="match status" value="3"/>
</dbReference>
<feature type="region of interest" description="Disordered" evidence="3">
    <location>
        <begin position="128"/>
        <end position="175"/>
    </location>
</feature>
<dbReference type="SMART" id="SM00369">
    <property type="entry name" value="LRR_TYP"/>
    <property type="match status" value="9"/>
</dbReference>
<dbReference type="Pfam" id="PF13855">
    <property type="entry name" value="LRR_8"/>
    <property type="match status" value="1"/>
</dbReference>
<feature type="chain" id="PRO_5013317065" evidence="4">
    <location>
        <begin position="22"/>
        <end position="2285"/>
    </location>
</feature>
<proteinExistence type="predicted"/>
<dbReference type="PROSITE" id="PS51450">
    <property type="entry name" value="LRR"/>
    <property type="match status" value="2"/>
</dbReference>
<dbReference type="OrthoDB" id="415905at2759"/>
<dbReference type="Proteomes" id="UP000186817">
    <property type="component" value="Unassembled WGS sequence"/>
</dbReference>
<feature type="region of interest" description="Disordered" evidence="3">
    <location>
        <begin position="1106"/>
        <end position="1148"/>
    </location>
</feature>
<dbReference type="InterPro" id="IPR025875">
    <property type="entry name" value="Leu-rich_rpt_4"/>
</dbReference>
<dbReference type="GO" id="GO:0005737">
    <property type="term" value="C:cytoplasm"/>
    <property type="evidence" value="ECO:0007669"/>
    <property type="project" value="TreeGrafter"/>
</dbReference>
<dbReference type="EMBL" id="LSRX01001248">
    <property type="protein sequence ID" value="OLP81814.1"/>
    <property type="molecule type" value="Genomic_DNA"/>
</dbReference>
<dbReference type="PANTHER" id="PTHR48051">
    <property type="match status" value="1"/>
</dbReference>
<protein>
    <submittedName>
        <fullName evidence="5">Leucine-rich repeat protein SHOC-2</fullName>
    </submittedName>
</protein>
<reference evidence="5 6" key="1">
    <citation type="submission" date="2016-02" db="EMBL/GenBank/DDBJ databases">
        <title>Genome analysis of coral dinoflagellate symbionts highlights evolutionary adaptations to a symbiotic lifestyle.</title>
        <authorList>
            <person name="Aranda M."/>
            <person name="Li Y."/>
            <person name="Liew Y.J."/>
            <person name="Baumgarten S."/>
            <person name="Simakov O."/>
            <person name="Wilson M."/>
            <person name="Piel J."/>
            <person name="Ashoor H."/>
            <person name="Bougouffa S."/>
            <person name="Bajic V.B."/>
            <person name="Ryu T."/>
            <person name="Ravasi T."/>
            <person name="Bayer T."/>
            <person name="Micklem G."/>
            <person name="Kim H."/>
            <person name="Bhak J."/>
            <person name="Lajeunesse T.C."/>
            <person name="Voolstra C.R."/>
        </authorList>
    </citation>
    <scope>NUCLEOTIDE SEQUENCE [LARGE SCALE GENOMIC DNA]</scope>
    <source>
        <strain evidence="5 6">CCMP2467</strain>
    </source>
</reference>
<evidence type="ECO:0000313" key="6">
    <source>
        <dbReference type="Proteomes" id="UP000186817"/>
    </source>
</evidence>
<organism evidence="5 6">
    <name type="scientific">Symbiodinium microadriaticum</name>
    <name type="common">Dinoflagellate</name>
    <name type="synonym">Zooxanthella microadriatica</name>
    <dbReference type="NCBI Taxonomy" id="2951"/>
    <lineage>
        <taxon>Eukaryota</taxon>
        <taxon>Sar</taxon>
        <taxon>Alveolata</taxon>
        <taxon>Dinophyceae</taxon>
        <taxon>Suessiales</taxon>
        <taxon>Symbiodiniaceae</taxon>
        <taxon>Symbiodinium</taxon>
    </lineage>
</organism>
<evidence type="ECO:0000256" key="3">
    <source>
        <dbReference type="SAM" id="MobiDB-lite"/>
    </source>
</evidence>
<feature type="compositionally biased region" description="Basic and acidic residues" evidence="3">
    <location>
        <begin position="130"/>
        <end position="144"/>
    </location>
</feature>
<keyword evidence="6" id="KW-1185">Reference proteome</keyword>
<dbReference type="SMART" id="SM00364">
    <property type="entry name" value="LRR_BAC"/>
    <property type="match status" value="6"/>
</dbReference>
<feature type="region of interest" description="Disordered" evidence="3">
    <location>
        <begin position="188"/>
        <end position="213"/>
    </location>
</feature>
<gene>
    <name evidence="5" type="primary">shoc2</name>
    <name evidence="5" type="ORF">AK812_SmicGene37604</name>
</gene>
<keyword evidence="2" id="KW-0677">Repeat</keyword>
<dbReference type="Pfam" id="PF12799">
    <property type="entry name" value="LRR_4"/>
    <property type="match status" value="1"/>
</dbReference>
<dbReference type="PANTHER" id="PTHR48051:SF1">
    <property type="entry name" value="RAS SUPPRESSOR PROTEIN 1"/>
    <property type="match status" value="1"/>
</dbReference>
<sequence length="2285" mass="251933">MQPWTIFRVSTLIALATAAEACAIARVVSFAKQARWADGWASFFVSGRPISFFPGRGVNLVAINASTEEVLFARSYDERHPGQLKKDLLDLDLDTVVLIALKGRADQENLQALSLVHARLYPVLAEGEGEDRKDRKDTENDHLHVGALTSRSAEEEAEVAAEKRGIKSRPKAPKEPMVYFTDALGRRQASPKAEAFSNPSTPSSSRRPRAVSPFQFPTEISETTESRETLKQQWSLAQFLLRDGLEAVASDSAIMRTARGAQDCLEFLDLLEECAGKLGMRTGALSRMLLPFNSETDSGDQANSALEAPLGSPELEGLLSDRERQELVQRAVALRRLVRVKVADCADVQQARDSLQLIANFLNALRKTAEEEKRSLTCILRELCYAFIGGREAAPTAEDLGQVADAQNPSAPCFSSTQAHGPLVNMLPMVCSTRFAAPTACNLRCFWVILAASGLAASSLEASSAPALPPLSLDNFEDDDCIESGESDVLLHLMHELGGVLEQVLSSITKGEVECNLSAVCWESRFSSFSCLCCIKPAMDFDELEELERKRGASAPASHAAERIGEQFLRAAGAKTFQELQDKKRLEIASVQLPELSELPFPLRDLRGLEMLLVSRSQVRGLPSSIGDLSGLQFLDVSANCIEILPETILSLKSLTHLNISDNKLGKLPSPFGRLTSLAVFNAKKNLLREVPEDIDELPLEDLDMTENRLESLPMSIGRLSRLRSFWAAGNQVAQLPPDMGRCLCLRGVQLAHNMLEALPSEICTLTNLQYLDLAQNWIMELPPLENLTGLQTLDVGSNCLVSLNFGVIPSLRKLLAPDNRIERLPPRFADFLMLHTLDLQGNPIANSLQRGSKHPDWLSLWLLQCAGALRSLPGVQDCTPSLLNDGTLALDGWQLRGEMSSTLTRLRGVSCLKAADNRITLLPEDLGSMAGLDSLLLSHNELSKLPDTIGGLDRLQLMDVSANQLLDLTAGFISLKSLRQLDLSKNRLSALPDGWGRLTSLQHADLSMNRLIALPTDFGHLPALRWLSLAGNEIVGLPVSFKQLRQLTELHCEGTPLASLLLQTGEMFEQRILWELNQWGRLALIKLQMQQRGPVPDGLVQCRWVPATPPEPPPQTKAAAAHGYGPGEAPMPQSQRKDGSARSGGMDEAAKVVQGLRSRLDSAGDEPEAQRRLRQMFREWHPDKRSEAEQQLATRVFQWLQDVKSNYARCITNVRIIIITAAIYTFLTTTSTTEKAWAVFDKWSAEGRADAMQQLAPAVLARPYCEPGKLAWLATTCILLLRGADAKQALECASSLDEDLLGQMTVLSYETKHNTRFHLVLRSPWPAFRMLDLLARLIPEKGSTRLGACRKNTKWNSDPDVFDWPQFKKLLSEAVDELVSDESVFDLRPSDGPLSQQYSARWQRIHSLPAMKEVVYFSHDVFDAYRQHHYKAGCHLGVISCYILQIFVVLLRDIEGRLHKQVASVAQLVNIYGPVQQTAKTDWPVFRLLHFASLLQRAHPHDIWRGNQDNEHAAARDAAKSLVTEVDAVTETKFASGGEAAPMAFLTSAWGWMSKILDAVLKRWRVVSKTSPLLVLCRDHLALRNCKTSQKFNDKRPLVQCIDAPQRLGVETMVAKYIAMASIARSGMHAVWLDLDVFIVADPSPFVMSELARQPSASLLFSRHMLSESVTPAVVIARPTEEAVSLLMGFASWLRENPYLLDHKAWDQFLTNNKGDFAGVFDYKGRNTTGHETEGPTHTFLPRVGLASINSNWSFIKSGFSSGDGWRGREEDVVLFHFWGAEESPEELFRIFYNKKALLSPALDPNAEKILQKYRREPVSAPLVSVLLKKEPLYLVAISYAHGCCRKSLQRNREHALQAGVDAARSYGKQHLGPDWLAANHQVLSQKRGAGWWLWKPYVILKTLKDPSIPWDKGVVLWVDAGNYLHADPRPFLSSALEESDVVALRLKQCLEVDWTSKLTLEQMNMSSRYALIDRPQLGAYFLAFRKTKAVLSFVEQWLKLSEDPDILMGLAVRNLNSHGGTGTLTSDILDDEVPSFMTHQADQSIFSLLFKRHGYRASSLEAGHTVVTLVESKIRCRSSFADAAEHAADAAVKQGASPQQVGWSVATKGAIGATAAARAVSQSSARKEVAREVALKAFRAAQAAGVSTYVAAKAAAKEASKAVAFAAALQGEMPANVGASAKRVTSWLADLAETEQVKYALDAAQEAVEQVLLLAEESEEAVIEAKRAAANGVVDASAAVGLERIADWINPGAHIDFFKGGLRAAEALSQLADFRSRQSEVSM</sequence>
<keyword evidence="1" id="KW-0433">Leucine-rich repeat</keyword>
<accession>A0A1Q9CFW0</accession>
<comment type="caution">
    <text evidence="5">The sequence shown here is derived from an EMBL/GenBank/DDBJ whole genome shotgun (WGS) entry which is preliminary data.</text>
</comment>
<feature type="compositionally biased region" description="Low complexity" evidence="3">
    <location>
        <begin position="197"/>
        <end position="213"/>
    </location>
</feature>
<feature type="signal peptide" evidence="4">
    <location>
        <begin position="1"/>
        <end position="21"/>
    </location>
</feature>
<dbReference type="SUPFAM" id="SSF52058">
    <property type="entry name" value="L domain-like"/>
    <property type="match status" value="2"/>
</dbReference>